<dbReference type="Proteomes" id="UP000011083">
    <property type="component" value="Unassembled WGS sequence"/>
</dbReference>
<evidence type="ECO:0000256" key="1">
    <source>
        <dbReference type="SAM" id="MobiDB-lite"/>
    </source>
</evidence>
<keyword evidence="2" id="KW-1133">Transmembrane helix</keyword>
<dbReference type="VEuPathDB" id="AmoebaDB:ACA1_174800"/>
<accession>L8HJF0</accession>
<feature type="compositionally biased region" description="Polar residues" evidence="1">
    <location>
        <begin position="1"/>
        <end position="12"/>
    </location>
</feature>
<dbReference type="RefSeq" id="XP_004356718.1">
    <property type="nucleotide sequence ID" value="XM_004356665.1"/>
</dbReference>
<keyword evidence="4" id="KW-1185">Reference proteome</keyword>
<feature type="transmembrane region" description="Helical" evidence="2">
    <location>
        <begin position="41"/>
        <end position="60"/>
    </location>
</feature>
<keyword evidence="2" id="KW-0472">Membrane</keyword>
<name>L8HJF0_ACACF</name>
<protein>
    <recommendedName>
        <fullName evidence="5">Cytochrome c oxidase assembly factor 3</fullName>
    </recommendedName>
</protein>
<evidence type="ECO:0000313" key="4">
    <source>
        <dbReference type="Proteomes" id="UP000011083"/>
    </source>
</evidence>
<feature type="region of interest" description="Disordered" evidence="1">
    <location>
        <begin position="1"/>
        <end position="35"/>
    </location>
</feature>
<keyword evidence="2" id="KW-0812">Transmembrane</keyword>
<evidence type="ECO:0000256" key="2">
    <source>
        <dbReference type="SAM" id="Phobius"/>
    </source>
</evidence>
<dbReference type="AlphaFoldDB" id="L8HJF0"/>
<dbReference type="GeneID" id="14925847"/>
<reference evidence="3 4" key="1">
    <citation type="journal article" date="2013" name="Genome Biol.">
        <title>Genome of Acanthamoeba castellanii highlights extensive lateral gene transfer and early evolution of tyrosine kinase signaling.</title>
        <authorList>
            <person name="Clarke M."/>
            <person name="Lohan A.J."/>
            <person name="Liu B."/>
            <person name="Lagkouvardos I."/>
            <person name="Roy S."/>
            <person name="Zafar N."/>
            <person name="Bertelli C."/>
            <person name="Schilde C."/>
            <person name="Kianianmomeni A."/>
            <person name="Burglin T.R."/>
            <person name="Frech C."/>
            <person name="Turcotte B."/>
            <person name="Kopec K.O."/>
            <person name="Synnott J.M."/>
            <person name="Choo C."/>
            <person name="Paponov I."/>
            <person name="Finkler A."/>
            <person name="Soon Heng Tan C."/>
            <person name="Hutchins A.P."/>
            <person name="Weinmeier T."/>
            <person name="Rattei T."/>
            <person name="Chu J.S."/>
            <person name="Gimenez G."/>
            <person name="Irimia M."/>
            <person name="Rigden D.J."/>
            <person name="Fitzpatrick D.A."/>
            <person name="Lorenzo-Morales J."/>
            <person name="Bateman A."/>
            <person name="Chiu C.H."/>
            <person name="Tang P."/>
            <person name="Hegemann P."/>
            <person name="Fromm H."/>
            <person name="Raoult D."/>
            <person name="Greub G."/>
            <person name="Miranda-Saavedra D."/>
            <person name="Chen N."/>
            <person name="Nash P."/>
            <person name="Ginger M.L."/>
            <person name="Horn M."/>
            <person name="Schaap P."/>
            <person name="Caler L."/>
            <person name="Loftus B."/>
        </authorList>
    </citation>
    <scope>NUCLEOTIDE SEQUENCE [LARGE SCALE GENOMIC DNA]</scope>
    <source>
        <strain evidence="3 4">Neff</strain>
    </source>
</reference>
<evidence type="ECO:0000313" key="3">
    <source>
        <dbReference type="EMBL" id="ELR24818.1"/>
    </source>
</evidence>
<evidence type="ECO:0008006" key="5">
    <source>
        <dbReference type="Google" id="ProtNLM"/>
    </source>
</evidence>
<sequence length="86" mass="9335">MSATGPPSSSMNEGYVPPHMRKGGKQGGGARPPVPWRLRPGAKFLTAGLLALGVGWTFFYTMRSVSQDDFADIDDSGNKIRERPRV</sequence>
<gene>
    <name evidence="3" type="ORF">ACA1_174800</name>
</gene>
<proteinExistence type="predicted"/>
<dbReference type="KEGG" id="acan:ACA1_174800"/>
<organism evidence="3 4">
    <name type="scientific">Acanthamoeba castellanii (strain ATCC 30010 / Neff)</name>
    <dbReference type="NCBI Taxonomy" id="1257118"/>
    <lineage>
        <taxon>Eukaryota</taxon>
        <taxon>Amoebozoa</taxon>
        <taxon>Discosea</taxon>
        <taxon>Longamoebia</taxon>
        <taxon>Centramoebida</taxon>
        <taxon>Acanthamoebidae</taxon>
        <taxon>Acanthamoeba</taxon>
    </lineage>
</organism>
<dbReference type="EMBL" id="KB007811">
    <property type="protein sequence ID" value="ELR24818.1"/>
    <property type="molecule type" value="Genomic_DNA"/>
</dbReference>